<evidence type="ECO:0000259" key="3">
    <source>
        <dbReference type="Pfam" id="PF10145"/>
    </source>
</evidence>
<sequence length="693" mass="73579">MARLSSELVLSLIDKVTGPARALSGTLGRLERSAVRMGTASRMALAGAAGAIAPIAGAYGASSVVREAADFESALTNIQKKAGITAEETARLGEEIKTLATSGDLAVPLEEIAAAYERGAAAGIPLDQLRQFALLSAKAADAFEMSAEDVGNTAAGLNKALGVPMERMESIFDLINGLADSGIADESGIVDFLDSAGAMGKTFGLTVEQTAALGATLANLKVPANEAATAVNSMLTKLLAPNSLSKKGFLAFKRLVGDTEEFAEKVAEDADGALVDLIKSLRKLDSASRTGVIADLFGQEHVDVVSQLVEGSEELVRNMDYAANQQGWAGSLNNSYQLKLDDFWSQWTIARNTLRELMIDAGNMSMPYIKSGLEEARAIFDEIGKGLETLKVEVDAQSFQDAKKALGELKDLIGSILSMGNEGSAIESFFSRMAALTNTLTGSIKTIREFGQEIGVITEDTPNEGPLGSARDTIKDAAKVSPPVKAVDKVLDLATGQGWDTGEIDAMRQDLDRLQRDSVDDDYYRRRWGTDSREPQPQPAPSAGPQRRFSNRPAKPSASSGDNIPIPTPRPSMAPSAATDDELSRIDQQLGELVSKKTQLEQGFKLAPDPAAVETMRQIGDQMQQLIERRNEISAMTVSPQVDASSIRAAKNEASSLLATLRQIPEAARTASAAAARARVDYSGMHADLSRAG</sequence>
<dbReference type="NCBIfam" id="TIGR01760">
    <property type="entry name" value="tape_meas_TP901"/>
    <property type="match status" value="1"/>
</dbReference>
<protein>
    <submittedName>
        <fullName evidence="4">Phage tail tape measure protein</fullName>
    </submittedName>
</protein>
<proteinExistence type="predicted"/>
<name>A0A8J7R1A9_9HYPH</name>
<reference evidence="4" key="1">
    <citation type="submission" date="2021-03" db="EMBL/GenBank/DDBJ databases">
        <title>Genome sequencing and assembly of Tianweitania sediminis.</title>
        <authorList>
            <person name="Chhetri G."/>
        </authorList>
    </citation>
    <scope>NUCLEOTIDE SEQUENCE</scope>
    <source>
        <strain evidence="4">Z8</strain>
    </source>
</reference>
<evidence type="ECO:0000313" key="5">
    <source>
        <dbReference type="Proteomes" id="UP000666240"/>
    </source>
</evidence>
<gene>
    <name evidence="4" type="ORF">J5Y06_06995</name>
</gene>
<accession>A0A8J7R1A9</accession>
<dbReference type="PANTHER" id="PTHR37813:SF1">
    <property type="entry name" value="FELS-2 PROPHAGE PROTEIN"/>
    <property type="match status" value="1"/>
</dbReference>
<evidence type="ECO:0000256" key="1">
    <source>
        <dbReference type="ARBA" id="ARBA00022612"/>
    </source>
</evidence>
<feature type="domain" description="Phage tail tape measure protein" evidence="3">
    <location>
        <begin position="99"/>
        <end position="298"/>
    </location>
</feature>
<dbReference type="EMBL" id="JAGIYY010000002">
    <property type="protein sequence ID" value="MBP0438391.1"/>
    <property type="molecule type" value="Genomic_DNA"/>
</dbReference>
<comment type="caution">
    <text evidence="4">The sequence shown here is derived from an EMBL/GenBank/DDBJ whole genome shotgun (WGS) entry which is preliminary data.</text>
</comment>
<dbReference type="InterPro" id="IPR010090">
    <property type="entry name" value="Phage_tape_meas"/>
</dbReference>
<evidence type="ECO:0000256" key="2">
    <source>
        <dbReference type="SAM" id="MobiDB-lite"/>
    </source>
</evidence>
<evidence type="ECO:0000313" key="4">
    <source>
        <dbReference type="EMBL" id="MBP0438391.1"/>
    </source>
</evidence>
<dbReference type="Proteomes" id="UP000666240">
    <property type="component" value="Unassembled WGS sequence"/>
</dbReference>
<organism evidence="4 5">
    <name type="scientific">Tianweitania sediminis</name>
    <dbReference type="NCBI Taxonomy" id="1502156"/>
    <lineage>
        <taxon>Bacteria</taxon>
        <taxon>Pseudomonadati</taxon>
        <taxon>Pseudomonadota</taxon>
        <taxon>Alphaproteobacteria</taxon>
        <taxon>Hyphomicrobiales</taxon>
        <taxon>Phyllobacteriaceae</taxon>
        <taxon>Tianweitania</taxon>
    </lineage>
</organism>
<dbReference type="PANTHER" id="PTHR37813">
    <property type="entry name" value="FELS-2 PROPHAGE PROTEIN"/>
    <property type="match status" value="1"/>
</dbReference>
<feature type="region of interest" description="Disordered" evidence="2">
    <location>
        <begin position="527"/>
        <end position="581"/>
    </location>
</feature>
<dbReference type="Pfam" id="PF10145">
    <property type="entry name" value="PhageMin_Tail"/>
    <property type="match status" value="1"/>
</dbReference>
<dbReference type="AlphaFoldDB" id="A0A8J7R1A9"/>
<keyword evidence="5" id="KW-1185">Reference proteome</keyword>
<keyword evidence="1" id="KW-1188">Viral release from host cell</keyword>